<dbReference type="RefSeq" id="WP_061524350.1">
    <property type="nucleotide sequence ID" value="NZ_JRHX01000034.1"/>
</dbReference>
<evidence type="ECO:0000313" key="1">
    <source>
        <dbReference type="EMBL" id="KXZ71594.1"/>
    </source>
</evidence>
<organism evidence="1 2">
    <name type="scientific">Acinetobacter venetianus</name>
    <dbReference type="NCBI Taxonomy" id="52133"/>
    <lineage>
        <taxon>Bacteria</taxon>
        <taxon>Pseudomonadati</taxon>
        <taxon>Pseudomonadota</taxon>
        <taxon>Gammaproteobacteria</taxon>
        <taxon>Moraxellales</taxon>
        <taxon>Moraxellaceae</taxon>
        <taxon>Acinetobacter</taxon>
    </lineage>
</organism>
<dbReference type="PATRIC" id="fig|52133.19.peg.1195"/>
<dbReference type="AlphaFoldDB" id="A0A150HWT5"/>
<reference evidence="1 2" key="1">
    <citation type="journal article" date="2016" name="Sci. Rep.">
        <title>Genomic and phenotypic characterization of the species Acinetobacter venetianus.</title>
        <authorList>
            <person name="Fondi M."/>
            <person name="Maida I."/>
            <person name="Perrin E."/>
            <person name="Orlandini V."/>
            <person name="La Torre L."/>
            <person name="Bosi E."/>
            <person name="Negroni A."/>
            <person name="Zanaroli G."/>
            <person name="Fava F."/>
            <person name="Decorosi F."/>
            <person name="Giovannetti L."/>
            <person name="Viti C."/>
            <person name="Vaneechoutte M."/>
            <person name="Dijkshoorn L."/>
            <person name="Fani R."/>
        </authorList>
    </citation>
    <scope>NUCLEOTIDE SEQUENCE [LARGE SCALE GENOMIC DNA]</scope>
    <source>
        <strain evidence="1 2">LUH13518</strain>
    </source>
</reference>
<evidence type="ECO:0000313" key="2">
    <source>
        <dbReference type="Proteomes" id="UP000075544"/>
    </source>
</evidence>
<dbReference type="Proteomes" id="UP000075544">
    <property type="component" value="Unassembled WGS sequence"/>
</dbReference>
<name>A0A150HWT5_9GAMM</name>
<sequence>MLLDRTRPNDQQTFDDYLNDLAKKNGFSDIKAFKKFLVNSSKKWYRTYSVNNLDRYRAISGLFLELGIDQKEVSDIMQIQCFKCLDRYPEIWSWNKIAEYECVGPEAYTSKTFEPLQQAFKTKNKEEYCGLIKCSMSKLGLSTSPVPDGFYFADLASKEELMKRFRNYRGMKELSIDRLIALRFQ</sequence>
<dbReference type="EMBL" id="JRHX01000034">
    <property type="protein sequence ID" value="KXZ71594.1"/>
    <property type="molecule type" value="Genomic_DNA"/>
</dbReference>
<gene>
    <name evidence="1" type="ORF">AVENLUH13518_01170</name>
</gene>
<protein>
    <submittedName>
        <fullName evidence="1">Uncharacterized protein</fullName>
    </submittedName>
</protein>
<accession>A0A150HWT5</accession>
<proteinExistence type="predicted"/>
<comment type="caution">
    <text evidence="1">The sequence shown here is derived from an EMBL/GenBank/DDBJ whole genome shotgun (WGS) entry which is preliminary data.</text>
</comment>